<feature type="domain" description="Orn/Lys/Arg decarboxylase C-terminal" evidence="7">
    <location>
        <begin position="387"/>
        <end position="446"/>
    </location>
</feature>
<dbReference type="Pfam" id="PF03711">
    <property type="entry name" value="OKR_DC_1_C"/>
    <property type="match status" value="1"/>
</dbReference>
<dbReference type="Gene3D" id="3.40.640.10">
    <property type="entry name" value="Type I PLP-dependent aspartate aminotransferase-like (Major domain)"/>
    <property type="match status" value="1"/>
</dbReference>
<dbReference type="InterPro" id="IPR015421">
    <property type="entry name" value="PyrdxlP-dep_Trfase_major"/>
</dbReference>
<keyword evidence="4" id="KW-0663">Pyridoxal phosphate</keyword>
<dbReference type="PANTHER" id="PTHR43277">
    <property type="entry name" value="ARGININE DECARBOXYLASE"/>
    <property type="match status" value="1"/>
</dbReference>
<accession>A0A078M2F0</accession>
<dbReference type="PATRIC" id="fig|1461583.4.peg.141"/>
<evidence type="ECO:0000259" key="7">
    <source>
        <dbReference type="Pfam" id="PF03711"/>
    </source>
</evidence>
<dbReference type="InterPro" id="IPR000310">
    <property type="entry name" value="Orn/Lys/Arg_deCO2ase_major_dom"/>
</dbReference>
<dbReference type="Pfam" id="PF01276">
    <property type="entry name" value="OKR_DC_1"/>
    <property type="match status" value="1"/>
</dbReference>
<dbReference type="InterPro" id="IPR015424">
    <property type="entry name" value="PyrdxlP-dep_Trfase"/>
</dbReference>
<protein>
    <submittedName>
        <fullName evidence="8">Arginine decarboxylase</fullName>
    </submittedName>
</protein>
<reference evidence="8" key="1">
    <citation type="submission" date="2014-07" db="EMBL/GenBank/DDBJ databases">
        <authorList>
            <person name="Urmite Genomes Urmite Genomes"/>
        </authorList>
    </citation>
    <scope>NUCLEOTIDE SEQUENCE</scope>
    <source>
        <strain evidence="8">13S34_air</strain>
    </source>
</reference>
<name>A0A078M2F0_9BACL</name>
<evidence type="ECO:0000256" key="4">
    <source>
        <dbReference type="ARBA" id="ARBA00022898"/>
    </source>
</evidence>
<sequence length="469" mass="52278">MQINKPIVDKLIMFEEQKNYSFHVPGHKHGLLSTLPWKESLTYDVTELTGLDDLHSPETIIAQAQQLLTQDNNTISSYFLVNGSTVGNLTMLYATCNAGDTIIVQRNCHKSIFNAISLIGLKPIYITPEWDEVTNTATSINITLLKEAHEAFSITAIVLTTPNYYGVLANELREVITYCHTNNIIVLIDEAHGAHFGATAAFPKSALAYGGDIVVQSAHKTLPAMTMGAFLHINSERINQKKVELYLGMLQSSSPSYPIMASLDDARHFKANYTDEDFLYFTKIKSKFIASLTAIKGILVITTDDPLKLLVRYEGVTGFELQTELEKQKIYAELADSYQVLLLLPMLKNAMTFQFEEIIVGVQLASEKLAHYLKSTPPTTNYHKAITQPKFSPIEMEEKPACYVNIYEGIGKVAAETLVPYPPGIPICLAGEVITKEMTKEIIMLLEVGAYFQGNHRLNEKLICVMKEA</sequence>
<dbReference type="HOGENOM" id="CLU_025925_1_0_9"/>
<evidence type="ECO:0000256" key="2">
    <source>
        <dbReference type="ARBA" id="ARBA00010671"/>
    </source>
</evidence>
<organism evidence="8">
    <name type="scientific">Metalysinibacillus saudimassiliensis</name>
    <dbReference type="NCBI Taxonomy" id="1461583"/>
    <lineage>
        <taxon>Bacteria</taxon>
        <taxon>Bacillati</taxon>
        <taxon>Bacillota</taxon>
        <taxon>Bacilli</taxon>
        <taxon>Bacillales</taxon>
        <taxon>Caryophanaceae</taxon>
        <taxon>Metalysinibacillus</taxon>
    </lineage>
</organism>
<proteinExistence type="inferred from homology"/>
<dbReference type="InterPro" id="IPR036633">
    <property type="entry name" value="Prn/Lys/Arg_de-COase_C_sf"/>
</dbReference>
<keyword evidence="5" id="KW-0456">Lyase</keyword>
<dbReference type="AlphaFoldDB" id="A0A078M2F0"/>
<dbReference type="Gene3D" id="3.90.105.10">
    <property type="entry name" value="Molybdopterin biosynthesis moea protein, domain 2"/>
    <property type="match status" value="1"/>
</dbReference>
<dbReference type="PANTHER" id="PTHR43277:SF3">
    <property type="entry name" value="DECARBOXYLASE, PUTATIVE-RELATED"/>
    <property type="match status" value="1"/>
</dbReference>
<evidence type="ECO:0000256" key="3">
    <source>
        <dbReference type="ARBA" id="ARBA00022793"/>
    </source>
</evidence>
<evidence type="ECO:0000259" key="6">
    <source>
        <dbReference type="Pfam" id="PF01276"/>
    </source>
</evidence>
<evidence type="ECO:0000313" key="8">
    <source>
        <dbReference type="EMBL" id="CDZ99532.1"/>
    </source>
</evidence>
<feature type="domain" description="Orn/Lys/Arg decarboxylases family 1 pyridoxal-P attachment site" evidence="6">
    <location>
        <begin position="6"/>
        <end position="272"/>
    </location>
</feature>
<dbReference type="GO" id="GO:0016831">
    <property type="term" value="F:carboxy-lyase activity"/>
    <property type="evidence" value="ECO:0007669"/>
    <property type="project" value="UniProtKB-KW"/>
</dbReference>
<dbReference type="SUPFAM" id="SSF53383">
    <property type="entry name" value="PLP-dependent transferases"/>
    <property type="match status" value="1"/>
</dbReference>
<evidence type="ECO:0000256" key="1">
    <source>
        <dbReference type="ARBA" id="ARBA00001933"/>
    </source>
</evidence>
<comment type="similarity">
    <text evidence="2">Belongs to the Orn/Lys/Arg decarboxylase class-I family.</text>
</comment>
<gene>
    <name evidence="8" type="primary">speA_1</name>
    <name evidence="8" type="ORF">BN1050_00149</name>
</gene>
<evidence type="ECO:0000256" key="5">
    <source>
        <dbReference type="ARBA" id="ARBA00023239"/>
    </source>
</evidence>
<dbReference type="EMBL" id="LN483073">
    <property type="protein sequence ID" value="CDZ99532.1"/>
    <property type="molecule type" value="Genomic_DNA"/>
</dbReference>
<dbReference type="InterPro" id="IPR008286">
    <property type="entry name" value="Prn/Lys/Arg_de-COase_C"/>
</dbReference>
<keyword evidence="3" id="KW-0210">Decarboxylase</keyword>
<comment type="cofactor">
    <cofactor evidence="1">
        <name>pyridoxal 5'-phosphate</name>
        <dbReference type="ChEBI" id="CHEBI:597326"/>
    </cofactor>
</comment>
<dbReference type="InterPro" id="IPR052357">
    <property type="entry name" value="Orn_Lys_Arg_decarboxylase-I"/>
</dbReference>
<dbReference type="SUPFAM" id="SSF55904">
    <property type="entry name" value="Ornithine decarboxylase C-terminal domain"/>
    <property type="match status" value="1"/>
</dbReference>